<name>A0AA37JF41_9FIRM</name>
<reference evidence="1" key="1">
    <citation type="submission" date="2022-01" db="EMBL/GenBank/DDBJ databases">
        <title>Novel bile acid biosynthetic pathways are enriched in the microbiome of centenarians.</title>
        <authorList>
            <person name="Sato Y."/>
            <person name="Atarashi K."/>
            <person name="Plichta R.D."/>
            <person name="Arai Y."/>
            <person name="Sasajima S."/>
            <person name="Kearney M.S."/>
            <person name="Suda W."/>
            <person name="Takeshita K."/>
            <person name="Sasaki T."/>
            <person name="Okamoto S."/>
            <person name="Skelly N.A."/>
            <person name="Okamura Y."/>
            <person name="Vlamakis H."/>
            <person name="Li Y."/>
            <person name="Tanoue T."/>
            <person name="Takei H."/>
            <person name="Nittono H."/>
            <person name="Narushima S."/>
            <person name="Irie J."/>
            <person name="Itoh H."/>
            <person name="Moriya K."/>
            <person name="Sugiura Y."/>
            <person name="Suematsu M."/>
            <person name="Moritoki N."/>
            <person name="Shibata S."/>
            <person name="Littman R.D."/>
            <person name="Fischbach A.M."/>
            <person name="Uwamino Y."/>
            <person name="Inoue T."/>
            <person name="Honda A."/>
            <person name="Hattori M."/>
            <person name="Murai T."/>
            <person name="Xavier J.R."/>
            <person name="Hirose N."/>
            <person name="Honda K."/>
        </authorList>
    </citation>
    <scope>NUCLEOTIDE SEQUENCE</scope>
    <source>
        <strain evidence="1">CE91-St55</strain>
    </source>
</reference>
<evidence type="ECO:0000313" key="2">
    <source>
        <dbReference type="Proteomes" id="UP001055091"/>
    </source>
</evidence>
<accession>A0AA37JF41</accession>
<organism evidence="1 2">
    <name type="scientific">Hungatella hathewayi</name>
    <dbReference type="NCBI Taxonomy" id="154046"/>
    <lineage>
        <taxon>Bacteria</taxon>
        <taxon>Bacillati</taxon>
        <taxon>Bacillota</taxon>
        <taxon>Clostridia</taxon>
        <taxon>Lachnospirales</taxon>
        <taxon>Lachnospiraceae</taxon>
        <taxon>Hungatella</taxon>
    </lineage>
</organism>
<evidence type="ECO:0000313" key="1">
    <source>
        <dbReference type="EMBL" id="GKH00138.1"/>
    </source>
</evidence>
<gene>
    <name evidence="1" type="ORF">CE91St55_21190</name>
</gene>
<proteinExistence type="predicted"/>
<dbReference type="Proteomes" id="UP001055091">
    <property type="component" value="Unassembled WGS sequence"/>
</dbReference>
<protein>
    <submittedName>
        <fullName evidence="1">Uncharacterized protein</fullName>
    </submittedName>
</protein>
<sequence length="123" mass="14165">MVSPVSGTTCRKGCRTVLTDCRLPAVRMMLTVPICRMLPAVEDSVVITTIIMAAVVRCPGHRDQGGHREFRDFQVRRARRDFRGPEARRERPVRREYKVIRARRGFRDQEGFREQPARRGKGG</sequence>
<dbReference type="EMBL" id="BQNJ01000001">
    <property type="protein sequence ID" value="GKH00138.1"/>
    <property type="molecule type" value="Genomic_DNA"/>
</dbReference>
<comment type="caution">
    <text evidence="1">The sequence shown here is derived from an EMBL/GenBank/DDBJ whole genome shotgun (WGS) entry which is preliminary data.</text>
</comment>
<dbReference type="AlphaFoldDB" id="A0AA37JF41"/>